<organism evidence="2 3">
    <name type="scientific">Legionella santicrucis</name>
    <dbReference type="NCBI Taxonomy" id="45074"/>
    <lineage>
        <taxon>Bacteria</taxon>
        <taxon>Pseudomonadati</taxon>
        <taxon>Pseudomonadota</taxon>
        <taxon>Gammaproteobacteria</taxon>
        <taxon>Legionellales</taxon>
        <taxon>Legionellaceae</taxon>
        <taxon>Legionella</taxon>
    </lineage>
</organism>
<dbReference type="SUPFAM" id="SSF53790">
    <property type="entry name" value="Tetrapyrrole methylase"/>
    <property type="match status" value="1"/>
</dbReference>
<reference evidence="2 3" key="1">
    <citation type="submission" date="2015-11" db="EMBL/GenBank/DDBJ databases">
        <title>Genomic analysis of 38 Legionella species identifies large and diverse effector repertoires.</title>
        <authorList>
            <person name="Burstein D."/>
            <person name="Amaro F."/>
            <person name="Zusman T."/>
            <person name="Lifshitz Z."/>
            <person name="Cohen O."/>
            <person name="Gilbert J.A."/>
            <person name="Pupko T."/>
            <person name="Shuman H.A."/>
            <person name="Segal G."/>
        </authorList>
    </citation>
    <scope>NUCLEOTIDE SEQUENCE [LARGE SCALE GENOMIC DNA]</scope>
    <source>
        <strain evidence="2 3">SC-63-C7</strain>
    </source>
</reference>
<proteinExistence type="predicted"/>
<dbReference type="PATRIC" id="fig|45074.5.peg.1444"/>
<accession>A0A0W0Z3A6</accession>
<evidence type="ECO:0000313" key="2">
    <source>
        <dbReference type="EMBL" id="KTD63238.1"/>
    </source>
</evidence>
<keyword evidence="2" id="KW-0808">Transferase</keyword>
<gene>
    <name evidence="2" type="ORF">Lsan_1356</name>
</gene>
<dbReference type="InterPro" id="IPR035996">
    <property type="entry name" value="4pyrrol_Methylase_sf"/>
</dbReference>
<name>A0A0W0Z3A6_9GAMM</name>
<keyword evidence="2" id="KW-0489">Methyltransferase</keyword>
<feature type="domain" description="Tetrapyrrole methylase" evidence="1">
    <location>
        <begin position="3"/>
        <end position="141"/>
    </location>
</feature>
<dbReference type="InterPro" id="IPR000878">
    <property type="entry name" value="4pyrrol_Mease"/>
</dbReference>
<dbReference type="STRING" id="45074.Lsan_1356"/>
<evidence type="ECO:0000259" key="1">
    <source>
        <dbReference type="Pfam" id="PF00590"/>
    </source>
</evidence>
<dbReference type="CDD" id="cd19916">
    <property type="entry name" value="OphMA_like"/>
    <property type="match status" value="1"/>
</dbReference>
<dbReference type="GO" id="GO:0008168">
    <property type="term" value="F:methyltransferase activity"/>
    <property type="evidence" value="ECO:0007669"/>
    <property type="project" value="UniProtKB-KW"/>
</dbReference>
<keyword evidence="3" id="KW-1185">Reference proteome</keyword>
<comment type="caution">
    <text evidence="2">The sequence shown here is derived from an EMBL/GenBank/DDBJ whole genome shotgun (WGS) entry which is preliminary data.</text>
</comment>
<protein>
    <submittedName>
        <fullName evidence="2">Tetrapyrrole methylase</fullName>
    </submittedName>
</protein>
<dbReference type="InterPro" id="IPR014777">
    <property type="entry name" value="4pyrrole_Mease_sub1"/>
</dbReference>
<dbReference type="OrthoDB" id="1459304at2"/>
<dbReference type="RefSeq" id="WP_058513765.1">
    <property type="nucleotide sequence ID" value="NZ_CAAAIH010000039.1"/>
</dbReference>
<dbReference type="Proteomes" id="UP000054703">
    <property type="component" value="Unassembled WGS sequence"/>
</dbReference>
<dbReference type="Gene3D" id="3.40.1010.10">
    <property type="entry name" value="Cobalt-precorrin-4 Transmethylase, Domain 1"/>
    <property type="match status" value="1"/>
</dbReference>
<dbReference type="EMBL" id="LNYU01000029">
    <property type="protein sequence ID" value="KTD63238.1"/>
    <property type="molecule type" value="Genomic_DNA"/>
</dbReference>
<dbReference type="AlphaFoldDB" id="A0A0W0Z3A6"/>
<sequence>MHKLIIVGSGIKSLSHLTEETKKVIQNSDKVLYLINEDNLKKWIQLEAKQSESLDPIYFSHSQRIEAYKALTKYIIEEYYKVSILCVVFYGHPTVLADSGLNAVKHIKKDGGNAIILPAVSAQDCLFSDLEIDPGDRGCFSIEATELVLFERKIDIHAHIILWQVANFGKSDRSKVSKLSILKDYLYEYYPTDHSICLYEAPSLPTYRSRIEWISLDCFDKSIINSVTTVYIPPLKKKMLSKKFLNLLDLKIEDLTLEK</sequence>
<evidence type="ECO:0000313" key="3">
    <source>
        <dbReference type="Proteomes" id="UP000054703"/>
    </source>
</evidence>
<dbReference type="GO" id="GO:0032259">
    <property type="term" value="P:methylation"/>
    <property type="evidence" value="ECO:0007669"/>
    <property type="project" value="UniProtKB-KW"/>
</dbReference>
<dbReference type="Pfam" id="PF00590">
    <property type="entry name" value="TP_methylase"/>
    <property type="match status" value="1"/>
</dbReference>